<dbReference type="Gene3D" id="1.25.40.10">
    <property type="entry name" value="Tetratricopeptide repeat domain"/>
    <property type="match status" value="3"/>
</dbReference>
<evidence type="ECO:0000256" key="1">
    <source>
        <dbReference type="ARBA" id="ARBA00022737"/>
    </source>
</evidence>
<feature type="repeat" description="PPR" evidence="2">
    <location>
        <begin position="123"/>
        <end position="157"/>
    </location>
</feature>
<dbReference type="InterPro" id="IPR002885">
    <property type="entry name" value="PPR_rpt"/>
</dbReference>
<evidence type="ECO:0000313" key="4">
    <source>
        <dbReference type="Proteomes" id="UP001178507"/>
    </source>
</evidence>
<dbReference type="PANTHER" id="PTHR47447">
    <property type="entry name" value="OS03G0856100 PROTEIN"/>
    <property type="match status" value="1"/>
</dbReference>
<dbReference type="AlphaFoldDB" id="A0AA36IB57"/>
<keyword evidence="4" id="KW-1185">Reference proteome</keyword>
<dbReference type="EMBL" id="CAUJNA010001079">
    <property type="protein sequence ID" value="CAJ1384067.1"/>
    <property type="molecule type" value="Genomic_DNA"/>
</dbReference>
<accession>A0AA36IB57</accession>
<dbReference type="PANTHER" id="PTHR47447:SF17">
    <property type="entry name" value="OS12G0638900 PROTEIN"/>
    <property type="match status" value="1"/>
</dbReference>
<evidence type="ECO:0000313" key="3">
    <source>
        <dbReference type="EMBL" id="CAJ1384067.1"/>
    </source>
</evidence>
<keyword evidence="1" id="KW-0677">Repeat</keyword>
<dbReference type="InterPro" id="IPR011990">
    <property type="entry name" value="TPR-like_helical_dom_sf"/>
</dbReference>
<organism evidence="3 4">
    <name type="scientific">Effrenium voratum</name>
    <dbReference type="NCBI Taxonomy" id="2562239"/>
    <lineage>
        <taxon>Eukaryota</taxon>
        <taxon>Sar</taxon>
        <taxon>Alveolata</taxon>
        <taxon>Dinophyceae</taxon>
        <taxon>Suessiales</taxon>
        <taxon>Symbiodiniaceae</taxon>
        <taxon>Effrenium</taxon>
    </lineage>
</organism>
<proteinExistence type="predicted"/>
<comment type="caution">
    <text evidence="3">The sequence shown here is derived from an EMBL/GenBank/DDBJ whole genome shotgun (WGS) entry which is preliminary data.</text>
</comment>
<gene>
    <name evidence="3" type="ORF">EVOR1521_LOCUS11001</name>
</gene>
<evidence type="ECO:0000256" key="2">
    <source>
        <dbReference type="PROSITE-ProRule" id="PRU00708"/>
    </source>
</evidence>
<feature type="non-terminal residue" evidence="3">
    <location>
        <position position="1"/>
    </location>
</feature>
<protein>
    <recommendedName>
        <fullName evidence="5">Pentatricopeptide repeat-containing protein, chloroplastic</fullName>
    </recommendedName>
</protein>
<reference evidence="3" key="1">
    <citation type="submission" date="2023-08" db="EMBL/GenBank/DDBJ databases">
        <authorList>
            <person name="Chen Y."/>
            <person name="Shah S."/>
            <person name="Dougan E. K."/>
            <person name="Thang M."/>
            <person name="Chan C."/>
        </authorList>
    </citation>
    <scope>NUCLEOTIDE SEQUENCE</scope>
</reference>
<dbReference type="Pfam" id="PF01535">
    <property type="entry name" value="PPR"/>
    <property type="match status" value="3"/>
</dbReference>
<feature type="repeat" description="PPR" evidence="2">
    <location>
        <begin position="225"/>
        <end position="259"/>
    </location>
</feature>
<dbReference type="PROSITE" id="PS51375">
    <property type="entry name" value="PPR"/>
    <property type="match status" value="2"/>
</dbReference>
<dbReference type="NCBIfam" id="TIGR00756">
    <property type="entry name" value="PPR"/>
    <property type="match status" value="2"/>
</dbReference>
<evidence type="ECO:0008006" key="5">
    <source>
        <dbReference type="Google" id="ProtNLM"/>
    </source>
</evidence>
<name>A0AA36IB57_9DINO</name>
<dbReference type="Pfam" id="PF13812">
    <property type="entry name" value="PPR_3"/>
    <property type="match status" value="1"/>
</dbReference>
<sequence>MGEAVVLWQNALCRLNEARCEAQVKSHGACIAACGAAAWRCAAAVFAALPKRSLRQNVVTYNSTAAACEKAWRRSAEVLAALRRAALQQTEISQTAAVRACEKGTQWRRAVGVLQGNCGLRGNVITYSAGISACEKSGCWSCAMELLTQLRRKEIELHGITLNSALSACGGAAAWRSGLGLYSDDDLDVDVVRCNAACSACGNARRWRQALQLLLLCTSGRWSPTVVTCNSAISSCEKVGRWREALAIFETMHPEASRVTCNSLISACASAGRWQSALALLVLTARRFRADSVGFNALARACERGGVWQVALAVLEAAKERRMEDVITYNSSISACVSAAQWQHALGLLQEAKTCRLADVITYGAPMPVVPWPSALWLLEEIYFQLLEVDAVAQLGAVAAASSWPRALCLGLGLRRPQEPSVATWNSLLASPWRSACALLGAMARSFLRRSGVTRSAALAALAAEAPWRQALRLGAGEGDVLTAGFLLTALERGGSAAAAPRLLGQMERRKVREL</sequence>
<dbReference type="Proteomes" id="UP001178507">
    <property type="component" value="Unassembled WGS sequence"/>
</dbReference>